<dbReference type="PANTHER" id="PTHR10894">
    <property type="entry name" value="NUCLEOLAR PROTEIN 5 NUCLEOLAR PROTEIN NOP5 NOP58"/>
    <property type="match status" value="1"/>
</dbReference>
<dbReference type="EMBL" id="JASCZI010000169">
    <property type="protein sequence ID" value="MED6109622.1"/>
    <property type="molecule type" value="Genomic_DNA"/>
</dbReference>
<evidence type="ECO:0000313" key="8">
    <source>
        <dbReference type="Proteomes" id="UP001341840"/>
    </source>
</evidence>
<evidence type="ECO:0000256" key="2">
    <source>
        <dbReference type="ARBA" id="ARBA00009211"/>
    </source>
</evidence>
<dbReference type="InterPro" id="IPR036070">
    <property type="entry name" value="Nop_dom_sf"/>
</dbReference>
<gene>
    <name evidence="7" type="primary">NOP52_1</name>
    <name evidence="7" type="ORF">PIB30_035405</name>
</gene>
<dbReference type="InterPro" id="IPR012976">
    <property type="entry name" value="NOSIC"/>
</dbReference>
<keyword evidence="3" id="KW-0690">Ribosome biogenesis</keyword>
<evidence type="ECO:0000259" key="6">
    <source>
        <dbReference type="PROSITE" id="PS51358"/>
    </source>
</evidence>
<name>A0ABU6QCI2_9FABA</name>
<keyword evidence="8" id="KW-1185">Reference proteome</keyword>
<dbReference type="Pfam" id="PF01798">
    <property type="entry name" value="Nop"/>
    <property type="match status" value="1"/>
</dbReference>
<dbReference type="Gene3D" id="1.10.246.90">
    <property type="entry name" value="Nop domain"/>
    <property type="match status" value="1"/>
</dbReference>
<dbReference type="InterPro" id="IPR012974">
    <property type="entry name" value="NOP58/56_N"/>
</dbReference>
<dbReference type="Pfam" id="PF08156">
    <property type="entry name" value="NOP5NT"/>
    <property type="match status" value="1"/>
</dbReference>
<dbReference type="InterPro" id="IPR042239">
    <property type="entry name" value="Nop_C"/>
</dbReference>
<comment type="caution">
    <text evidence="7">The sequence shown here is derived from an EMBL/GenBank/DDBJ whole genome shotgun (WGS) entry which is preliminary data.</text>
</comment>
<dbReference type="SMART" id="SM00931">
    <property type="entry name" value="NOSIC"/>
    <property type="match status" value="1"/>
</dbReference>
<dbReference type="PROSITE" id="PS51358">
    <property type="entry name" value="NOP"/>
    <property type="match status" value="1"/>
</dbReference>
<comment type="similarity">
    <text evidence="2">Belongs to the NOP5/NOP56 family.</text>
</comment>
<evidence type="ECO:0000256" key="1">
    <source>
        <dbReference type="ARBA" id="ARBA00004604"/>
    </source>
</evidence>
<organism evidence="7 8">
    <name type="scientific">Stylosanthes scabra</name>
    <dbReference type="NCBI Taxonomy" id="79078"/>
    <lineage>
        <taxon>Eukaryota</taxon>
        <taxon>Viridiplantae</taxon>
        <taxon>Streptophyta</taxon>
        <taxon>Embryophyta</taxon>
        <taxon>Tracheophyta</taxon>
        <taxon>Spermatophyta</taxon>
        <taxon>Magnoliopsida</taxon>
        <taxon>eudicotyledons</taxon>
        <taxon>Gunneridae</taxon>
        <taxon>Pentapetalae</taxon>
        <taxon>rosids</taxon>
        <taxon>fabids</taxon>
        <taxon>Fabales</taxon>
        <taxon>Fabaceae</taxon>
        <taxon>Papilionoideae</taxon>
        <taxon>50 kb inversion clade</taxon>
        <taxon>dalbergioids sensu lato</taxon>
        <taxon>Dalbergieae</taxon>
        <taxon>Pterocarpus clade</taxon>
        <taxon>Stylosanthes</taxon>
    </lineage>
</organism>
<proteinExistence type="inferred from homology"/>
<evidence type="ECO:0000256" key="5">
    <source>
        <dbReference type="SAM" id="MobiDB-lite"/>
    </source>
</evidence>
<sequence length="620" mass="68167">MRPTLTLAAKLPFLLLERLESVSTLNSSLLFSFRHSSSLLLSFPSAPVTTLATPSTPTPRRHSHGREMLVLFETPAGFALFKVLDEGKLSKVEDLWKEFSTADSARKVVNLKAFSKFENTSEALEAATLLIDGKASKGLRKFLRAHCGKDTLAVADSKLGNAIKEKLQIDCVHNNAVMELMRGVRNQLTELISGLAVQDMAPMSLGLSHSLSRYKLKFSAEKVDTMIVQAIGLLDDLDKELNTYAMRVREWYGWHFPELTKIIQDNIQYARAVKLMGDRVNAANLDFSEILPEEVEAEVKEASVISMGTEIGELDLANIRELCDQVLSLSEYRAQLFDYLKSRMNTIAPNLTALVGELVGARLIAHGGSLLNLAKQPGSTVQILGAEKALFRALKTKHATPKYGLIYHASLIGQAAPKFKGKISRSLAAKSALAIRCDALGDGQDNTMGLENRAKLEARLRNLEGKELGRFGGSAKGKPKIEAYDKDKKKGAGGLITAAKTYNPSADSVIGQLSSAMDEDTQQPSSDKKKEKKKKEKKEKNEEEKATLQADGDGDADADKEEPVKKEKKKKKKGSGEDAELQNGDKDAGEKKKKRKKHEEQEEATEMPSKKKGKKKKSEN</sequence>
<keyword evidence="4" id="KW-0539">Nucleus</keyword>
<dbReference type="Proteomes" id="UP001341840">
    <property type="component" value="Unassembled WGS sequence"/>
</dbReference>
<evidence type="ECO:0000313" key="7">
    <source>
        <dbReference type="EMBL" id="MED6109622.1"/>
    </source>
</evidence>
<accession>A0ABU6QCI2</accession>
<feature type="compositionally biased region" description="Basic residues" evidence="5">
    <location>
        <begin position="610"/>
        <end position="620"/>
    </location>
</feature>
<evidence type="ECO:0000256" key="3">
    <source>
        <dbReference type="ARBA" id="ARBA00022517"/>
    </source>
</evidence>
<dbReference type="SUPFAM" id="SSF89124">
    <property type="entry name" value="Nop domain"/>
    <property type="match status" value="1"/>
</dbReference>
<evidence type="ECO:0000256" key="4">
    <source>
        <dbReference type="ARBA" id="ARBA00023242"/>
    </source>
</evidence>
<dbReference type="Gene3D" id="1.10.287.4070">
    <property type="match status" value="1"/>
</dbReference>
<dbReference type="PANTHER" id="PTHR10894:SF1">
    <property type="entry name" value="NUCLEOLAR PROTEIN 58"/>
    <property type="match status" value="1"/>
</dbReference>
<feature type="domain" description="Nop" evidence="6">
    <location>
        <begin position="347"/>
        <end position="465"/>
    </location>
</feature>
<comment type="subcellular location">
    <subcellularLocation>
        <location evidence="1">Nucleus</location>
        <location evidence="1">Nucleolus</location>
    </subcellularLocation>
</comment>
<dbReference type="InterPro" id="IPR002687">
    <property type="entry name" value="Nop_dom"/>
</dbReference>
<feature type="region of interest" description="Disordered" evidence="5">
    <location>
        <begin position="514"/>
        <end position="620"/>
    </location>
</feature>
<dbReference type="InterPro" id="IPR045056">
    <property type="entry name" value="Nop56/Nop58"/>
</dbReference>
<reference evidence="7 8" key="1">
    <citation type="journal article" date="2023" name="Plants (Basel)">
        <title>Bridging the Gap: Combining Genomics and Transcriptomics Approaches to Understand Stylosanthes scabra, an Orphan Legume from the Brazilian Caatinga.</title>
        <authorList>
            <person name="Ferreira-Neto J.R.C."/>
            <person name="da Silva M.D."/>
            <person name="Binneck E."/>
            <person name="de Melo N.F."/>
            <person name="da Silva R.H."/>
            <person name="de Melo A.L.T.M."/>
            <person name="Pandolfi V."/>
            <person name="Bustamante F.O."/>
            <person name="Brasileiro-Vidal A.C."/>
            <person name="Benko-Iseppon A.M."/>
        </authorList>
    </citation>
    <scope>NUCLEOTIDE SEQUENCE [LARGE SCALE GENOMIC DNA]</scope>
    <source>
        <tissue evidence="7">Leaves</tissue>
    </source>
</reference>
<protein>
    <submittedName>
        <fullName evidence="7">Ribosomal RNA processing protein 1 A, variant 2</fullName>
    </submittedName>
</protein>